<dbReference type="Pfam" id="PF00708">
    <property type="entry name" value="Acylphosphatase"/>
    <property type="match status" value="1"/>
</dbReference>
<dbReference type="PANTHER" id="PTHR21621">
    <property type="entry name" value="RIBOSOMAL PROTEIN S6 MODIFICATION PROTEIN"/>
    <property type="match status" value="1"/>
</dbReference>
<proteinExistence type="inferred from homology"/>
<keyword evidence="6" id="KW-0175">Coiled coil</keyword>
<dbReference type="PANTHER" id="PTHR21621:SF0">
    <property type="entry name" value="BETA-CITRYLGLUTAMATE SYNTHASE B-RELATED"/>
    <property type="match status" value="1"/>
</dbReference>
<dbReference type="GO" id="GO:0009432">
    <property type="term" value="P:SOS response"/>
    <property type="evidence" value="ECO:0007669"/>
    <property type="project" value="TreeGrafter"/>
</dbReference>
<dbReference type="Pfam" id="PF08443">
    <property type="entry name" value="RimK"/>
    <property type="match status" value="1"/>
</dbReference>
<evidence type="ECO:0000259" key="8">
    <source>
        <dbReference type="PROSITE" id="PS51160"/>
    </source>
</evidence>
<name>A0A916RPZ2_9BACI</name>
<evidence type="ECO:0000256" key="3">
    <source>
        <dbReference type="PROSITE-ProRule" id="PRU00409"/>
    </source>
</evidence>
<dbReference type="SUPFAM" id="SSF54975">
    <property type="entry name" value="Acylphosphatase/BLUF domain-like"/>
    <property type="match status" value="1"/>
</dbReference>
<evidence type="ECO:0000256" key="1">
    <source>
        <dbReference type="ARBA" id="ARBA00015991"/>
    </source>
</evidence>
<dbReference type="PROSITE" id="PS50975">
    <property type="entry name" value="ATP_GRASP"/>
    <property type="match status" value="1"/>
</dbReference>
<dbReference type="GO" id="GO:0046872">
    <property type="term" value="F:metal ion binding"/>
    <property type="evidence" value="ECO:0007669"/>
    <property type="project" value="InterPro"/>
</dbReference>
<dbReference type="InterPro" id="IPR013651">
    <property type="entry name" value="ATP-grasp_RimK-type"/>
</dbReference>
<comment type="similarity">
    <text evidence="5">Belongs to the acylphosphatase family.</text>
</comment>
<feature type="domain" description="Acylphosphatase-like" evidence="8">
    <location>
        <begin position="398"/>
        <end position="485"/>
    </location>
</feature>
<dbReference type="PROSITE" id="PS51160">
    <property type="entry name" value="ACYLPHOSPHATASE_3"/>
    <property type="match status" value="1"/>
</dbReference>
<keyword evidence="3" id="KW-0547">Nucleotide-binding</keyword>
<evidence type="ECO:0000256" key="6">
    <source>
        <dbReference type="SAM" id="Coils"/>
    </source>
</evidence>
<keyword evidence="10" id="KW-1185">Reference proteome</keyword>
<evidence type="ECO:0000313" key="10">
    <source>
        <dbReference type="Proteomes" id="UP000613512"/>
    </source>
</evidence>
<keyword evidence="3" id="KW-0067">ATP-binding</keyword>
<evidence type="ECO:0000256" key="5">
    <source>
        <dbReference type="RuleBase" id="RU004168"/>
    </source>
</evidence>
<dbReference type="InterPro" id="IPR036046">
    <property type="entry name" value="Acylphosphatase-like_dom_sf"/>
</dbReference>
<dbReference type="EMBL" id="BMEY01000002">
    <property type="protein sequence ID" value="GGA64750.1"/>
    <property type="molecule type" value="Genomic_DNA"/>
</dbReference>
<comment type="caution">
    <text evidence="4">Lacks conserved residue(s) required for the propagation of feature annotation.</text>
</comment>
<dbReference type="InterPro" id="IPR011761">
    <property type="entry name" value="ATP-grasp"/>
</dbReference>
<gene>
    <name evidence="9" type="ORF">GCM10008025_05720</name>
</gene>
<sequence>MEEDKQWLPHLSSKFVSDAHGHLLDAYAVALEGWRRGLKLRWHVKDSEKFKEMTTWFVDKPGQLFSLSSADKTHYFFRTRGDLVTNEAVAIGRDKEKTKEVLSKAGIPIPEGKQFTEDVADEEIINYANALGYPVVVKPTDGSFGRGVIANITSSGELAFSLEYVRSDLGFKDVIVERFVSGDDYRIYVVDDAVVGAIKRIPANITGDGMNSIKALIELKNEERSLNPRLVSCPIEINQELADFIGRKGYTVDTVLEQGEQLILSSKSNISLGGDPVDVLDELPEQVKTNAVNAIKAVPGLIHAAVDIMYDENDSSNPAGVVLEINPTAQLGGILYPVKGESRDVPAAIIDYYFPETKDIIENKGKVYFDLHDVLDPLNSRQAFITTVTPPPKGKIIAKKYIVSGEVQDIGYHRGLRKQAFERYLHGFVSNLEDGDIEVVVAGTDEEMVNDFRNALLEDPERSHVLDIQEEVYDEPIKVGFDIKADLKTQLEEMKIILQEMEVTELALKKAEVQNRKFEQSLSWRISKPIRVAGALLKKIR</sequence>
<dbReference type="InterPro" id="IPR001792">
    <property type="entry name" value="Acylphosphatase-like_dom"/>
</dbReference>
<evidence type="ECO:0000259" key="7">
    <source>
        <dbReference type="PROSITE" id="PS50975"/>
    </source>
</evidence>
<dbReference type="GO" id="GO:0005737">
    <property type="term" value="C:cytoplasm"/>
    <property type="evidence" value="ECO:0007669"/>
    <property type="project" value="TreeGrafter"/>
</dbReference>
<comment type="caution">
    <text evidence="9">The sequence shown here is derived from an EMBL/GenBank/DDBJ whole genome shotgun (WGS) entry which is preliminary data.</text>
</comment>
<protein>
    <recommendedName>
        <fullName evidence="1">Acylphosphatase</fullName>
    </recommendedName>
    <alternativeName>
        <fullName evidence="2">Acylphosphate phosphohydrolase</fullName>
    </alternativeName>
</protein>
<dbReference type="SUPFAM" id="SSF56059">
    <property type="entry name" value="Glutathione synthetase ATP-binding domain-like"/>
    <property type="match status" value="1"/>
</dbReference>
<feature type="coiled-coil region" evidence="6">
    <location>
        <begin position="484"/>
        <end position="521"/>
    </location>
</feature>
<reference evidence="9" key="2">
    <citation type="submission" date="2020-09" db="EMBL/GenBank/DDBJ databases">
        <authorList>
            <person name="Sun Q."/>
            <person name="Zhou Y."/>
        </authorList>
    </citation>
    <scope>NUCLEOTIDE SEQUENCE</scope>
    <source>
        <strain evidence="9">CGMCC 1.12408</strain>
    </source>
</reference>
<dbReference type="Gene3D" id="3.30.70.100">
    <property type="match status" value="1"/>
</dbReference>
<dbReference type="Proteomes" id="UP000613512">
    <property type="component" value="Unassembled WGS sequence"/>
</dbReference>
<evidence type="ECO:0000313" key="9">
    <source>
        <dbReference type="EMBL" id="GGA64750.1"/>
    </source>
</evidence>
<reference evidence="9" key="1">
    <citation type="journal article" date="2014" name="Int. J. Syst. Evol. Microbiol.">
        <title>Complete genome sequence of Corynebacterium casei LMG S-19264T (=DSM 44701T), isolated from a smear-ripened cheese.</title>
        <authorList>
            <consortium name="US DOE Joint Genome Institute (JGI-PGF)"/>
            <person name="Walter F."/>
            <person name="Albersmeier A."/>
            <person name="Kalinowski J."/>
            <person name="Ruckert C."/>
        </authorList>
    </citation>
    <scope>NUCLEOTIDE SEQUENCE</scope>
    <source>
        <strain evidence="9">CGMCC 1.12408</strain>
    </source>
</reference>
<accession>A0A916RPZ2</accession>
<evidence type="ECO:0000256" key="4">
    <source>
        <dbReference type="PROSITE-ProRule" id="PRU00520"/>
    </source>
</evidence>
<dbReference type="AlphaFoldDB" id="A0A916RPZ2"/>
<dbReference type="GO" id="GO:0005524">
    <property type="term" value="F:ATP binding"/>
    <property type="evidence" value="ECO:0007669"/>
    <property type="project" value="UniProtKB-UniRule"/>
</dbReference>
<dbReference type="GO" id="GO:0018169">
    <property type="term" value="F:ribosomal S6-glutamic acid ligase activity"/>
    <property type="evidence" value="ECO:0007669"/>
    <property type="project" value="TreeGrafter"/>
</dbReference>
<evidence type="ECO:0000256" key="2">
    <source>
        <dbReference type="ARBA" id="ARBA00032904"/>
    </source>
</evidence>
<dbReference type="RefSeq" id="WP_188383178.1">
    <property type="nucleotide sequence ID" value="NZ_BMEY01000002.1"/>
</dbReference>
<feature type="domain" description="ATP-grasp" evidence="7">
    <location>
        <begin position="99"/>
        <end position="354"/>
    </location>
</feature>
<organism evidence="9 10">
    <name type="scientific">Ornithinibacillus halotolerans</name>
    <dbReference type="NCBI Taxonomy" id="1274357"/>
    <lineage>
        <taxon>Bacteria</taxon>
        <taxon>Bacillati</taxon>
        <taxon>Bacillota</taxon>
        <taxon>Bacilli</taxon>
        <taxon>Bacillales</taxon>
        <taxon>Bacillaceae</taxon>
        <taxon>Ornithinibacillus</taxon>
    </lineage>
</organism>
<dbReference type="Gene3D" id="3.30.470.20">
    <property type="entry name" value="ATP-grasp fold, B domain"/>
    <property type="match status" value="2"/>
</dbReference>